<dbReference type="PANTHER" id="PTHR13228">
    <property type="entry name" value="CONSERVED OLIGOMERIC GOLGI COMPLEX COMPONENT 5"/>
    <property type="match status" value="1"/>
</dbReference>
<feature type="domain" description="Conserved oligomeric Golgi complex subunit 5 helical" evidence="7">
    <location>
        <begin position="208"/>
        <end position="425"/>
    </location>
</feature>
<dbReference type="AlphaFoldDB" id="A0A1Y1W7I8"/>
<evidence type="ECO:0000259" key="7">
    <source>
        <dbReference type="Pfam" id="PF20649"/>
    </source>
</evidence>
<dbReference type="OrthoDB" id="18786at2759"/>
<protein>
    <recommendedName>
        <fullName evidence="2">Conserved oligomeric Golgi complex subunit 5</fullName>
    </recommendedName>
</protein>
<feature type="domain" description="Conserved oligomeric Golgi complex subunit 5 N-terminal" evidence="6">
    <location>
        <begin position="37"/>
        <end position="170"/>
    </location>
</feature>
<evidence type="ECO:0000313" key="9">
    <source>
        <dbReference type="Proteomes" id="UP000193922"/>
    </source>
</evidence>
<evidence type="ECO:0000259" key="6">
    <source>
        <dbReference type="Pfam" id="PF10392"/>
    </source>
</evidence>
<dbReference type="InterPro" id="IPR049176">
    <property type="entry name" value="COG5_N"/>
</dbReference>
<evidence type="ECO:0000313" key="8">
    <source>
        <dbReference type="EMBL" id="ORX69402.1"/>
    </source>
</evidence>
<sequence>MATPIAESVDTDANLVESNSTAAGPTEAAEFSAKYAEFLSSDFDPMHYARRVVSEGGKQGSNEAAPPEIDQLIATLANRADSLETLMKQTILNSHEDLLRQVIGVKAVDSTLGHIEEQVREIKSYMHALRAKIRVPYEQALMYTNQSSNLQAAIKYVRSTSKFIQLVRRLVVQIPDSAFDNGKGPKPDYPLAALTLLDIEKLVGSSDLDGITVIDDAMASVVSKRRELTMHEAGSMLDTGMKRQNQSDIASGLQILFNLGTLANTVAGKVRQYTVDWAQHISGKLDPKYIQAYVREHNAKATSADGSDMIGITSVVWSTIEELIGELLVRGLELRTLERVLARKRDTLPRFDVSVSALDSKADGSNAAGVSFLDLAVERLGDRVLAFWWGTAVAALAAELEEACTNSSVIRQTLTNSYPRMVQLFFPKLEHILSPKLGGVTSVARDVAVDMSSWDPDAEHRRSSFVGQPILSAQSVSYDDPGPQILWDKLLGKFESEYVSKAATRIDDAVKRCYPPPPPPGLLDAQESWKRGTSKGNKQAGLAGNASGPTELEMMTAVNIVPNRKLVAGVVRSISTELEMAKSDVKLRCAIAEAASSAVATFIEITTSKIATVTVNPHVLDPLTSPAHPLTKSYVGLVNSVESLRKGLSDMCDSEFGIATVVAAATSTPPRHSRLRSLAHRSNRLSRPSSNQSSRTASMVDVTAMSTPVRSASDSGSMTVFSVLDRCLRELGTFVTEQTGVLLGIADKAIEQCIIDAELSEIKRFQQAEGTLGPLELAAQWLQTQILETLEVECQKQVMRMVDRYLRVYLRSVCLTYPLTEEARLRLTGEVTQFEFACSQIVAASDSAASLQASGTQQAVSPTRHRSSFTGKPKPKLSDVGASYHALRMMRPLLFLDMAELARVTANQESLDGWKSMPVPDLIDHVICRLATEQAGDHGPSTMERRLPFGILGWSKEQWVGLLFASEGIRLPGDFVMPPTKNELLQKNAAGQFPPHLVFKQSLAKLAAVSDASTNIADPQALIQAAQQRLSL</sequence>
<reference evidence="8 9" key="1">
    <citation type="submission" date="2016-07" db="EMBL/GenBank/DDBJ databases">
        <title>Pervasive Adenine N6-methylation of Active Genes in Fungi.</title>
        <authorList>
            <consortium name="DOE Joint Genome Institute"/>
            <person name="Mondo S.J."/>
            <person name="Dannebaum R.O."/>
            <person name="Kuo R.C."/>
            <person name="Labutti K."/>
            <person name="Haridas S."/>
            <person name="Kuo A."/>
            <person name="Salamov A."/>
            <person name="Ahrendt S.R."/>
            <person name="Lipzen A."/>
            <person name="Sullivan W."/>
            <person name="Andreopoulos W.B."/>
            <person name="Clum A."/>
            <person name="Lindquist E."/>
            <person name="Daum C."/>
            <person name="Ramamoorthy G.K."/>
            <person name="Gryganskyi A."/>
            <person name="Culley D."/>
            <person name="Magnuson J.K."/>
            <person name="James T.Y."/>
            <person name="O'Malley M.A."/>
            <person name="Stajich J.E."/>
            <person name="Spatafora J.W."/>
            <person name="Visel A."/>
            <person name="Grigoriev I.V."/>
        </authorList>
    </citation>
    <scope>NUCLEOTIDE SEQUENCE [LARGE SCALE GENOMIC DNA]</scope>
    <source>
        <strain evidence="8 9">ATCC 12442</strain>
    </source>
</reference>
<dbReference type="InterPro" id="IPR019465">
    <property type="entry name" value="Cog5"/>
</dbReference>
<comment type="caution">
    <text evidence="8">The sequence shown here is derived from an EMBL/GenBank/DDBJ whole genome shotgun (WGS) entry which is preliminary data.</text>
</comment>
<dbReference type="PANTHER" id="PTHR13228:SF3">
    <property type="entry name" value="CONSERVED OLIGOMERIC GOLGI COMPLEX SUBUNIT 5"/>
    <property type="match status" value="1"/>
</dbReference>
<evidence type="ECO:0000256" key="1">
    <source>
        <dbReference type="ARBA" id="ARBA00004395"/>
    </source>
</evidence>
<keyword evidence="9" id="KW-1185">Reference proteome</keyword>
<dbReference type="RefSeq" id="XP_040743090.1">
    <property type="nucleotide sequence ID" value="XM_040883654.1"/>
</dbReference>
<feature type="compositionally biased region" description="Basic residues" evidence="5">
    <location>
        <begin position="671"/>
        <end position="684"/>
    </location>
</feature>
<dbReference type="GO" id="GO:0006891">
    <property type="term" value="P:intra-Golgi vesicle-mediated transport"/>
    <property type="evidence" value="ECO:0007669"/>
    <property type="project" value="InterPro"/>
</dbReference>
<feature type="region of interest" description="Disordered" evidence="5">
    <location>
        <begin position="855"/>
        <end position="876"/>
    </location>
</feature>
<feature type="region of interest" description="Disordered" evidence="5">
    <location>
        <begin position="1"/>
        <end position="25"/>
    </location>
</feature>
<dbReference type="STRING" id="61395.A0A1Y1W7I8"/>
<dbReference type="GeneID" id="63800302"/>
<dbReference type="GO" id="GO:0017119">
    <property type="term" value="C:Golgi transport complex"/>
    <property type="evidence" value="ECO:0007669"/>
    <property type="project" value="InterPro"/>
</dbReference>
<evidence type="ECO:0000256" key="4">
    <source>
        <dbReference type="ARBA" id="ARBA00023136"/>
    </source>
</evidence>
<gene>
    <name evidence="8" type="ORF">DL89DRAFT_160627</name>
</gene>
<dbReference type="InterPro" id="IPR048485">
    <property type="entry name" value="COG5_helical"/>
</dbReference>
<evidence type="ECO:0000256" key="2">
    <source>
        <dbReference type="ARBA" id="ARBA00020974"/>
    </source>
</evidence>
<comment type="subcellular location">
    <subcellularLocation>
        <location evidence="1">Golgi apparatus membrane</location>
        <topology evidence="1">Peripheral membrane protein</topology>
    </subcellularLocation>
</comment>
<dbReference type="Proteomes" id="UP000193922">
    <property type="component" value="Unassembled WGS sequence"/>
</dbReference>
<keyword evidence="4" id="KW-0472">Membrane</keyword>
<name>A0A1Y1W7I8_9FUNG</name>
<keyword evidence="3" id="KW-0333">Golgi apparatus</keyword>
<accession>A0A1Y1W7I8</accession>
<feature type="region of interest" description="Disordered" evidence="5">
    <location>
        <begin position="517"/>
        <end position="548"/>
    </location>
</feature>
<feature type="region of interest" description="Disordered" evidence="5">
    <location>
        <begin position="670"/>
        <end position="698"/>
    </location>
</feature>
<evidence type="ECO:0000256" key="3">
    <source>
        <dbReference type="ARBA" id="ARBA00023034"/>
    </source>
</evidence>
<dbReference type="Pfam" id="PF20649">
    <property type="entry name" value="COG5_C"/>
    <property type="match status" value="1"/>
</dbReference>
<organism evidence="8 9">
    <name type="scientific">Linderina pennispora</name>
    <dbReference type="NCBI Taxonomy" id="61395"/>
    <lineage>
        <taxon>Eukaryota</taxon>
        <taxon>Fungi</taxon>
        <taxon>Fungi incertae sedis</taxon>
        <taxon>Zoopagomycota</taxon>
        <taxon>Kickxellomycotina</taxon>
        <taxon>Kickxellomycetes</taxon>
        <taxon>Kickxellales</taxon>
        <taxon>Kickxellaceae</taxon>
        <taxon>Linderina</taxon>
    </lineage>
</organism>
<evidence type="ECO:0000256" key="5">
    <source>
        <dbReference type="SAM" id="MobiDB-lite"/>
    </source>
</evidence>
<feature type="compositionally biased region" description="Polar residues" evidence="5">
    <location>
        <begin position="688"/>
        <end position="697"/>
    </location>
</feature>
<dbReference type="EMBL" id="MCFD01000007">
    <property type="protein sequence ID" value="ORX69402.1"/>
    <property type="molecule type" value="Genomic_DNA"/>
</dbReference>
<proteinExistence type="predicted"/>
<dbReference type="GO" id="GO:0000139">
    <property type="term" value="C:Golgi membrane"/>
    <property type="evidence" value="ECO:0007669"/>
    <property type="project" value="UniProtKB-SubCell"/>
</dbReference>
<dbReference type="Pfam" id="PF10392">
    <property type="entry name" value="COG5_N"/>
    <property type="match status" value="1"/>
</dbReference>